<keyword evidence="3" id="KW-1185">Reference proteome</keyword>
<reference evidence="2 3" key="1">
    <citation type="submission" date="2024-10" db="EMBL/GenBank/DDBJ databases">
        <authorList>
            <person name="Kim D."/>
        </authorList>
    </citation>
    <scope>NUCLEOTIDE SEQUENCE [LARGE SCALE GENOMIC DNA]</scope>
    <source>
        <strain evidence="2">BH-2024</strain>
    </source>
</reference>
<feature type="transmembrane region" description="Helical" evidence="1">
    <location>
        <begin position="92"/>
        <end position="114"/>
    </location>
</feature>
<evidence type="ECO:0000313" key="2">
    <source>
        <dbReference type="EMBL" id="KAL3071513.1"/>
    </source>
</evidence>
<name>A0ABD2I5R5_9BILA</name>
<proteinExistence type="predicted"/>
<dbReference type="PANTHER" id="PTHR46178:SF9">
    <property type="entry name" value="SEVEN TM RECEPTOR"/>
    <property type="match status" value="1"/>
</dbReference>
<feature type="transmembrane region" description="Helical" evidence="1">
    <location>
        <begin position="12"/>
        <end position="30"/>
    </location>
</feature>
<keyword evidence="1" id="KW-1133">Transmembrane helix</keyword>
<dbReference type="InterPro" id="IPR019428">
    <property type="entry name" value="7TM_GPCR_serpentine_rcpt_Str"/>
</dbReference>
<comment type="caution">
    <text evidence="2">The sequence shown here is derived from an EMBL/GenBank/DDBJ whole genome shotgun (WGS) entry which is preliminary data.</text>
</comment>
<dbReference type="PANTHER" id="PTHR46178">
    <property type="entry name" value="SEVEN TM RECEPTOR"/>
    <property type="match status" value="1"/>
</dbReference>
<dbReference type="Proteomes" id="UP001620626">
    <property type="component" value="Unassembled WGS sequence"/>
</dbReference>
<sequence length="157" mass="17885">MLIQIHRLNASISLFLALCLNAILILLVVKRSPKEMKVYKRILLQTALVDIALSVLSFLSQDVGISTNGWTLVLSVSQFSDYLSFSAQFGKLLINSWLMVQFFSVFGLCVQFVYRFLVLNRRNWRDGTGQTELARRNWPETELAPDGTGQTELARRN</sequence>
<protein>
    <submittedName>
        <fullName evidence="2">Uncharacterized protein</fullName>
    </submittedName>
</protein>
<dbReference type="AlphaFoldDB" id="A0ABD2I5R5"/>
<gene>
    <name evidence="2" type="ORF">niasHT_031877</name>
</gene>
<keyword evidence="1" id="KW-0472">Membrane</keyword>
<dbReference type="EMBL" id="JBICBT010001358">
    <property type="protein sequence ID" value="KAL3071513.1"/>
    <property type="molecule type" value="Genomic_DNA"/>
</dbReference>
<evidence type="ECO:0000256" key="1">
    <source>
        <dbReference type="SAM" id="Phobius"/>
    </source>
</evidence>
<feature type="transmembrane region" description="Helical" evidence="1">
    <location>
        <begin position="42"/>
        <end position="60"/>
    </location>
</feature>
<accession>A0ABD2I5R5</accession>
<dbReference type="SUPFAM" id="SSF81321">
    <property type="entry name" value="Family A G protein-coupled receptor-like"/>
    <property type="match status" value="1"/>
</dbReference>
<dbReference type="Pfam" id="PF10326">
    <property type="entry name" value="7TM_GPCR_Str"/>
    <property type="match status" value="1"/>
</dbReference>
<keyword evidence="1" id="KW-0812">Transmembrane</keyword>
<evidence type="ECO:0000313" key="3">
    <source>
        <dbReference type="Proteomes" id="UP001620626"/>
    </source>
</evidence>
<organism evidence="2 3">
    <name type="scientific">Heterodera trifolii</name>
    <dbReference type="NCBI Taxonomy" id="157864"/>
    <lineage>
        <taxon>Eukaryota</taxon>
        <taxon>Metazoa</taxon>
        <taxon>Ecdysozoa</taxon>
        <taxon>Nematoda</taxon>
        <taxon>Chromadorea</taxon>
        <taxon>Rhabditida</taxon>
        <taxon>Tylenchina</taxon>
        <taxon>Tylenchomorpha</taxon>
        <taxon>Tylenchoidea</taxon>
        <taxon>Heteroderidae</taxon>
        <taxon>Heteroderinae</taxon>
        <taxon>Heterodera</taxon>
    </lineage>
</organism>